<protein>
    <submittedName>
        <fullName evidence="2">Uncharacterized protein</fullName>
    </submittedName>
</protein>
<dbReference type="RefSeq" id="WP_009948361.1">
    <property type="nucleotide sequence ID" value="NZ_BAAAGS010000043.1"/>
</dbReference>
<name>A0ABP3NKK9_SACER</name>
<gene>
    <name evidence="2" type="ORF">GCM10009533_52500</name>
</gene>
<dbReference type="EMBL" id="BAAAGS010000043">
    <property type="protein sequence ID" value="GAA0547237.1"/>
    <property type="molecule type" value="Genomic_DNA"/>
</dbReference>
<sequence length="633" mass="68268">MRTAFLHAETTRYERSKTALIDRFANWCVEHGGQERAPVELAGFLLDEKRGVDGLLTRWTEDDVTHFLGHSCPRRLVLDENWRAAPECLALWIAYLDDVGLLISDVPAAELRAAVQRASPGYLAAMADPGEWGAEKFWSVVMREHGLDADDEAAVEGFFEAVDAGEVDVDRSLADSVEDRDASEPGPEPAFWLPPADVEDVRYAEDAVVPHRMRALHAWLGTGRERVDTGELAAALDVDEADAALLLEWARQTGLVRAVGDGLVPTQASLPVLTEPALLWTRLWQCFVLLDGVFGADEGELDVLAGGTDAFPDLVQAALCCLYSAGDAVPLELVVNAVADDLAADDLGADDVAADDPAGGEEPTGVPEDRRAALRRTLVKVLDQWEAMGAVRRQVTTDAEGVAVIDSLVPEGTEADHTTVELTPAGLWAARGSLQAFGFVAPTVAEIADYPAEVLVRVLRDSSPEVVEALAAGWIGRRGERAASAELAELLRRLDEPPVRLTALWLLERTGEEGVAAVLGLREDPIAGPAARMWLQARPTPVDAAPGEEFVRTGDELLFELDAMAVTAADDTERFLSEFRSRPTPDQLALIDQIPRTSHVAADTVLETIALQHPDQQIAGAARRGLGRVVTTS</sequence>
<reference evidence="3" key="1">
    <citation type="journal article" date="2019" name="Int. J. Syst. Evol. Microbiol.">
        <title>The Global Catalogue of Microorganisms (GCM) 10K type strain sequencing project: providing services to taxonomists for standard genome sequencing and annotation.</title>
        <authorList>
            <consortium name="The Broad Institute Genomics Platform"/>
            <consortium name="The Broad Institute Genome Sequencing Center for Infectious Disease"/>
            <person name="Wu L."/>
            <person name="Ma J."/>
        </authorList>
    </citation>
    <scope>NUCLEOTIDE SEQUENCE [LARGE SCALE GENOMIC DNA]</scope>
    <source>
        <strain evidence="3">JCM 10303</strain>
    </source>
</reference>
<accession>A0ABP3NKK9</accession>
<evidence type="ECO:0000256" key="1">
    <source>
        <dbReference type="SAM" id="MobiDB-lite"/>
    </source>
</evidence>
<comment type="caution">
    <text evidence="2">The sequence shown here is derived from an EMBL/GenBank/DDBJ whole genome shotgun (WGS) entry which is preliminary data.</text>
</comment>
<organism evidence="2 3">
    <name type="scientific">Saccharopolyspora erythraea</name>
    <name type="common">Streptomyces erythraeus</name>
    <dbReference type="NCBI Taxonomy" id="1836"/>
    <lineage>
        <taxon>Bacteria</taxon>
        <taxon>Bacillati</taxon>
        <taxon>Actinomycetota</taxon>
        <taxon>Actinomycetes</taxon>
        <taxon>Pseudonocardiales</taxon>
        <taxon>Pseudonocardiaceae</taxon>
        <taxon>Saccharopolyspora</taxon>
    </lineage>
</organism>
<dbReference type="Proteomes" id="UP001500729">
    <property type="component" value="Unassembled WGS sequence"/>
</dbReference>
<keyword evidence="3" id="KW-1185">Reference proteome</keyword>
<proteinExistence type="predicted"/>
<evidence type="ECO:0000313" key="2">
    <source>
        <dbReference type="EMBL" id="GAA0547237.1"/>
    </source>
</evidence>
<feature type="region of interest" description="Disordered" evidence="1">
    <location>
        <begin position="349"/>
        <end position="368"/>
    </location>
</feature>
<evidence type="ECO:0000313" key="3">
    <source>
        <dbReference type="Proteomes" id="UP001500729"/>
    </source>
</evidence>